<protein>
    <submittedName>
        <fullName evidence="2">Uncharacterized protein</fullName>
    </submittedName>
</protein>
<dbReference type="WBParaSite" id="nRc.2.0.1.t47754-RA">
    <property type="protein sequence ID" value="nRc.2.0.1.t47754-RA"/>
    <property type="gene ID" value="nRc.2.0.1.g47754"/>
</dbReference>
<organism evidence="1 2">
    <name type="scientific">Romanomermis culicivorax</name>
    <name type="common">Nematode worm</name>
    <dbReference type="NCBI Taxonomy" id="13658"/>
    <lineage>
        <taxon>Eukaryota</taxon>
        <taxon>Metazoa</taxon>
        <taxon>Ecdysozoa</taxon>
        <taxon>Nematoda</taxon>
        <taxon>Enoplea</taxon>
        <taxon>Dorylaimia</taxon>
        <taxon>Mermithida</taxon>
        <taxon>Mermithoidea</taxon>
        <taxon>Mermithidae</taxon>
        <taxon>Romanomermis</taxon>
    </lineage>
</organism>
<evidence type="ECO:0000313" key="1">
    <source>
        <dbReference type="Proteomes" id="UP000887565"/>
    </source>
</evidence>
<accession>A0A915L9M1</accession>
<keyword evidence="1" id="KW-1185">Reference proteome</keyword>
<reference evidence="2" key="1">
    <citation type="submission" date="2022-11" db="UniProtKB">
        <authorList>
            <consortium name="WormBaseParasite"/>
        </authorList>
    </citation>
    <scope>IDENTIFICATION</scope>
</reference>
<dbReference type="AlphaFoldDB" id="A0A915L9M1"/>
<sequence length="93" mass="10919">MNFLRYQLINRQLNRERISRNHTNPSLDSMNNAELYDHYRFDRALIFLIVDLIRADLNRCNPNHALHPTQQCLNGYIPWTASLLVVRDGAILA</sequence>
<name>A0A915L9M1_ROMCU</name>
<dbReference type="Proteomes" id="UP000887565">
    <property type="component" value="Unplaced"/>
</dbReference>
<proteinExistence type="predicted"/>
<evidence type="ECO:0000313" key="2">
    <source>
        <dbReference type="WBParaSite" id="nRc.2.0.1.t47754-RA"/>
    </source>
</evidence>